<dbReference type="PROSITE" id="PS00028">
    <property type="entry name" value="ZINC_FINGER_C2H2_1"/>
    <property type="match status" value="1"/>
</dbReference>
<keyword evidence="1" id="KW-0862">Zinc</keyword>
<reference evidence="4 5" key="1">
    <citation type="journal article" date="2017" name="Front. Genet.">
        <title>Draft sequencing of the heterozygous diploid genome of Satsuma (Citrus unshiu Marc.) using a hybrid assembly approach.</title>
        <authorList>
            <person name="Shimizu T."/>
            <person name="Tanizawa Y."/>
            <person name="Mochizuki T."/>
            <person name="Nagasaki H."/>
            <person name="Yoshioka T."/>
            <person name="Toyoda A."/>
            <person name="Fujiyama A."/>
            <person name="Kaminuma E."/>
            <person name="Nakamura Y."/>
        </authorList>
    </citation>
    <scope>NUCLEOTIDE SEQUENCE [LARGE SCALE GENOMIC DNA]</scope>
    <source>
        <strain evidence="5">cv. Miyagawa wase</strain>
    </source>
</reference>
<evidence type="ECO:0000256" key="1">
    <source>
        <dbReference type="PROSITE-ProRule" id="PRU00042"/>
    </source>
</evidence>
<dbReference type="EMBL" id="BDQV01000057">
    <property type="protein sequence ID" value="GAY49957.1"/>
    <property type="molecule type" value="Genomic_DNA"/>
</dbReference>
<gene>
    <name evidence="4" type="ORF">CUMW_123070</name>
</gene>
<dbReference type="SUPFAM" id="SSF57667">
    <property type="entry name" value="beta-beta-alpha zinc fingers"/>
    <property type="match status" value="1"/>
</dbReference>
<evidence type="ECO:0000259" key="3">
    <source>
        <dbReference type="PROSITE" id="PS50157"/>
    </source>
</evidence>
<feature type="region of interest" description="Disordered" evidence="2">
    <location>
        <begin position="131"/>
        <end position="159"/>
    </location>
</feature>
<dbReference type="InterPro" id="IPR013087">
    <property type="entry name" value="Znf_C2H2_type"/>
</dbReference>
<dbReference type="PROSITE" id="PS50157">
    <property type="entry name" value="ZINC_FINGER_C2H2_2"/>
    <property type="match status" value="1"/>
</dbReference>
<dbReference type="InterPro" id="IPR036236">
    <property type="entry name" value="Znf_C2H2_sf"/>
</dbReference>
<dbReference type="GO" id="GO:0008270">
    <property type="term" value="F:zinc ion binding"/>
    <property type="evidence" value="ECO:0007669"/>
    <property type="project" value="UniProtKB-KW"/>
</dbReference>
<evidence type="ECO:0000313" key="5">
    <source>
        <dbReference type="Proteomes" id="UP000236630"/>
    </source>
</evidence>
<comment type="caution">
    <text evidence="4">The sequence shown here is derived from an EMBL/GenBank/DDBJ whole genome shotgun (WGS) entry which is preliminary data.</text>
</comment>
<dbReference type="AlphaFoldDB" id="A0A2H5PC65"/>
<keyword evidence="1" id="KW-0863">Zinc-finger</keyword>
<keyword evidence="5" id="KW-1185">Reference proteome</keyword>
<feature type="domain" description="C2H2-type" evidence="3">
    <location>
        <begin position="175"/>
        <end position="202"/>
    </location>
</feature>
<organism evidence="4 5">
    <name type="scientific">Citrus unshiu</name>
    <name type="common">Satsuma mandarin</name>
    <name type="synonym">Citrus nobilis var. unshiu</name>
    <dbReference type="NCBI Taxonomy" id="55188"/>
    <lineage>
        <taxon>Eukaryota</taxon>
        <taxon>Viridiplantae</taxon>
        <taxon>Streptophyta</taxon>
        <taxon>Embryophyta</taxon>
        <taxon>Tracheophyta</taxon>
        <taxon>Spermatophyta</taxon>
        <taxon>Magnoliopsida</taxon>
        <taxon>eudicotyledons</taxon>
        <taxon>Gunneridae</taxon>
        <taxon>Pentapetalae</taxon>
        <taxon>rosids</taxon>
        <taxon>malvids</taxon>
        <taxon>Sapindales</taxon>
        <taxon>Rutaceae</taxon>
        <taxon>Aurantioideae</taxon>
        <taxon>Citrus</taxon>
    </lineage>
</organism>
<evidence type="ECO:0000313" key="4">
    <source>
        <dbReference type="EMBL" id="GAY49957.1"/>
    </source>
</evidence>
<dbReference type="Gene3D" id="3.30.160.60">
    <property type="entry name" value="Classic Zinc Finger"/>
    <property type="match status" value="1"/>
</dbReference>
<dbReference type="Proteomes" id="UP000236630">
    <property type="component" value="Unassembled WGS sequence"/>
</dbReference>
<evidence type="ECO:0000256" key="2">
    <source>
        <dbReference type="SAM" id="MobiDB-lite"/>
    </source>
</evidence>
<proteinExistence type="predicted"/>
<sequence length="269" mass="30379">MGINFGPSDLGNRDETLYNGLLLSQNNSNLHQNPLNGNGLISSHQLNQLLHHQNNQFISQRIYQPSNIGLNGHLGLGQVVTEVRRTFVTLTPNRVQVHSFIDYSPIQNQLAFPPKEASAYGDRVVTTLAKGKTHVQDKNPGKNPNNVQNPNRKENQDVEYDGRIHSHPCKKYGPYKCPKCNGAFGTSQAFAAHMRSHYKYETSAERKRRLSARLKKRNLRLVHSTEGLTMMPQPSNEQMRVKARKRNGHGEANTSVEIEVEVEKLLKID</sequence>
<accession>A0A2H5PC65</accession>
<keyword evidence="1" id="KW-0479">Metal-binding</keyword>
<protein>
    <recommendedName>
        <fullName evidence="3">C2H2-type domain-containing protein</fullName>
    </recommendedName>
</protein>
<dbReference type="SMART" id="SM00355">
    <property type="entry name" value="ZnF_C2H2"/>
    <property type="match status" value="1"/>
</dbReference>
<name>A0A2H5PC65_CITUN</name>